<feature type="compositionally biased region" description="Polar residues" evidence="1">
    <location>
        <begin position="21"/>
        <end position="32"/>
    </location>
</feature>
<feature type="region of interest" description="Disordered" evidence="1">
    <location>
        <begin position="12"/>
        <end position="37"/>
    </location>
</feature>
<evidence type="ECO:0000313" key="2">
    <source>
        <dbReference type="EnsemblPlants" id="cds.evm.model.04.872"/>
    </source>
</evidence>
<dbReference type="EMBL" id="UZAU01000369">
    <property type="status" value="NOT_ANNOTATED_CDS"/>
    <property type="molecule type" value="Genomic_DNA"/>
</dbReference>
<name>A0A803PJ24_CANSA</name>
<proteinExistence type="predicted"/>
<sequence length="148" mass="16328">MSDFSDIQLCKSGDGDFANESPKSNSFIPTSLSEDEVPARSAQEGLLSTGKINHIVQELEGPITIEVRGSESTVSAQGTFIHPQAIPDTEVKEMGENFEFPACKVEDDGKESESDSIENAPLNELFSYKHSISRVRKFDLTTFKRLKL</sequence>
<dbReference type="Gramene" id="evm.model.04.872">
    <property type="protein sequence ID" value="cds.evm.model.04.872"/>
    <property type="gene ID" value="evm.TU.04.872"/>
</dbReference>
<reference evidence="2" key="1">
    <citation type="submission" date="2018-11" db="EMBL/GenBank/DDBJ databases">
        <authorList>
            <person name="Grassa J C."/>
        </authorList>
    </citation>
    <scope>NUCLEOTIDE SEQUENCE [LARGE SCALE GENOMIC DNA]</scope>
</reference>
<reference evidence="2" key="2">
    <citation type="submission" date="2021-03" db="UniProtKB">
        <authorList>
            <consortium name="EnsemblPlants"/>
        </authorList>
    </citation>
    <scope>IDENTIFICATION</scope>
</reference>
<keyword evidence="3" id="KW-1185">Reference proteome</keyword>
<evidence type="ECO:0000256" key="1">
    <source>
        <dbReference type="SAM" id="MobiDB-lite"/>
    </source>
</evidence>
<dbReference type="EnsemblPlants" id="evm.model.04.872">
    <property type="protein sequence ID" value="cds.evm.model.04.872"/>
    <property type="gene ID" value="evm.TU.04.872"/>
</dbReference>
<protein>
    <submittedName>
        <fullName evidence="2">Uncharacterized protein</fullName>
    </submittedName>
</protein>
<evidence type="ECO:0000313" key="3">
    <source>
        <dbReference type="Proteomes" id="UP000596661"/>
    </source>
</evidence>
<accession>A0A803PJ24</accession>
<organism evidence="2 3">
    <name type="scientific">Cannabis sativa</name>
    <name type="common">Hemp</name>
    <name type="synonym">Marijuana</name>
    <dbReference type="NCBI Taxonomy" id="3483"/>
    <lineage>
        <taxon>Eukaryota</taxon>
        <taxon>Viridiplantae</taxon>
        <taxon>Streptophyta</taxon>
        <taxon>Embryophyta</taxon>
        <taxon>Tracheophyta</taxon>
        <taxon>Spermatophyta</taxon>
        <taxon>Magnoliopsida</taxon>
        <taxon>eudicotyledons</taxon>
        <taxon>Gunneridae</taxon>
        <taxon>Pentapetalae</taxon>
        <taxon>rosids</taxon>
        <taxon>fabids</taxon>
        <taxon>Rosales</taxon>
        <taxon>Cannabaceae</taxon>
        <taxon>Cannabis</taxon>
    </lineage>
</organism>
<dbReference type="AlphaFoldDB" id="A0A803PJ24"/>
<dbReference type="Proteomes" id="UP000596661">
    <property type="component" value="Chromosome 4"/>
</dbReference>